<dbReference type="AlphaFoldDB" id="A0A1M3KW34"/>
<dbReference type="InterPro" id="IPR018107">
    <property type="entry name" value="Na-dicarboxylate_symporter_CS"/>
</dbReference>
<evidence type="ECO:0000256" key="8">
    <source>
        <dbReference type="SAM" id="Phobius"/>
    </source>
</evidence>
<dbReference type="Gene3D" id="1.10.3860.10">
    <property type="entry name" value="Sodium:dicarboxylate symporter"/>
    <property type="match status" value="1"/>
</dbReference>
<feature type="transmembrane region" description="Helical" evidence="8">
    <location>
        <begin position="361"/>
        <end position="387"/>
    </location>
</feature>
<dbReference type="GO" id="GO:0005886">
    <property type="term" value="C:plasma membrane"/>
    <property type="evidence" value="ECO:0007669"/>
    <property type="project" value="UniProtKB-SubCell"/>
</dbReference>
<dbReference type="FunFam" id="1.10.3860.10:FF:000001">
    <property type="entry name" value="C4-dicarboxylate transport protein"/>
    <property type="match status" value="1"/>
</dbReference>
<keyword evidence="6 8" id="KW-1133">Transmembrane helix</keyword>
<evidence type="ECO:0000256" key="2">
    <source>
        <dbReference type="ARBA" id="ARBA00022448"/>
    </source>
</evidence>
<feature type="transmembrane region" description="Helical" evidence="8">
    <location>
        <begin position="49"/>
        <end position="74"/>
    </location>
</feature>
<evidence type="ECO:0000256" key="5">
    <source>
        <dbReference type="ARBA" id="ARBA00022847"/>
    </source>
</evidence>
<dbReference type="GO" id="GO:0015293">
    <property type="term" value="F:symporter activity"/>
    <property type="evidence" value="ECO:0007669"/>
    <property type="project" value="UniProtKB-KW"/>
</dbReference>
<dbReference type="InterPro" id="IPR001991">
    <property type="entry name" value="Na-dicarboxylate_symporter"/>
</dbReference>
<gene>
    <name evidence="9" type="ORF">BGO89_09010</name>
</gene>
<feature type="transmembrane region" description="Helical" evidence="8">
    <location>
        <begin position="21"/>
        <end position="37"/>
    </location>
</feature>
<evidence type="ECO:0000256" key="3">
    <source>
        <dbReference type="ARBA" id="ARBA00022475"/>
    </source>
</evidence>
<keyword evidence="4 8" id="KW-0812">Transmembrane</keyword>
<dbReference type="Proteomes" id="UP000184233">
    <property type="component" value="Unassembled WGS sequence"/>
</dbReference>
<evidence type="ECO:0000313" key="9">
    <source>
        <dbReference type="EMBL" id="OJX56671.1"/>
    </source>
</evidence>
<feature type="transmembrane region" description="Helical" evidence="8">
    <location>
        <begin position="155"/>
        <end position="173"/>
    </location>
</feature>
<evidence type="ECO:0000256" key="1">
    <source>
        <dbReference type="ARBA" id="ARBA00004651"/>
    </source>
</evidence>
<dbReference type="EMBL" id="MKVH01000024">
    <property type="protein sequence ID" value="OJX56671.1"/>
    <property type="molecule type" value="Genomic_DNA"/>
</dbReference>
<evidence type="ECO:0000256" key="6">
    <source>
        <dbReference type="ARBA" id="ARBA00022989"/>
    </source>
</evidence>
<organism evidence="9 10">
    <name type="scientific">Candidatus Kapaibacterium thiocyanatum</name>
    <dbReference type="NCBI Taxonomy" id="1895771"/>
    <lineage>
        <taxon>Bacteria</taxon>
        <taxon>Pseudomonadati</taxon>
        <taxon>Candidatus Kapaibacteriota</taxon>
        <taxon>Candidatus Kapaibacteriia</taxon>
        <taxon>Candidatus Kapaibacteriales</taxon>
        <taxon>Candidatus Kapaibacteriaceae</taxon>
        <taxon>Candidatus Kapaibacterium</taxon>
    </lineage>
</organism>
<sequence length="430" mass="45801">MPMMTHDTSPKPWWHLSLTKQILIGLVVGGLIGHFAPEFGTSLSWLRDIFLHMIKSIIAPLVFATVVAGIAGGGDVKKIGRLGVKSLLYFEIITTVALFLGLLVVNVIQPGAGVVLQGDAGILGTVGQTHPKTLIETLVHIFPSSIIEAMVKGDVLQIVVFSVLFGLGVSASGDRGRPIVQWCESLASVMFKFTGYVMMYAPIGVGAAMAATIGHQGVEVLKNLGMLIASLYIALLVFVVIVLGFVMRIARIPVKQFIRAVREPFTIAFVTTSSESALPKAMENMEQFGVPKRIVGFVMPTGYSFNLDGTTLYLAMASVFIAQAVAGTVPGFTFGIDQQIAMMITLMITSKGVAAVPRASLVILLACVNSFLPAPYGAIGVAMIFGVDEIMDMARSSVNLLGNCLAAAVMARWEGVFDEEKARAFGEITA</sequence>
<dbReference type="STRING" id="1895771.BGO89_09010"/>
<evidence type="ECO:0000256" key="4">
    <source>
        <dbReference type="ARBA" id="ARBA00022692"/>
    </source>
</evidence>
<feature type="transmembrane region" description="Helical" evidence="8">
    <location>
        <begin position="226"/>
        <end position="250"/>
    </location>
</feature>
<comment type="subcellular location">
    <subcellularLocation>
        <location evidence="1">Cell membrane</location>
        <topology evidence="1">Multi-pass membrane protein</topology>
    </subcellularLocation>
</comment>
<dbReference type="PANTHER" id="PTHR42865:SF7">
    <property type="entry name" value="PROTON_GLUTAMATE-ASPARTATE SYMPORTER"/>
    <property type="match status" value="1"/>
</dbReference>
<dbReference type="PANTHER" id="PTHR42865">
    <property type="entry name" value="PROTON/GLUTAMATE-ASPARTATE SYMPORTER"/>
    <property type="match status" value="1"/>
</dbReference>
<keyword evidence="2" id="KW-0813">Transport</keyword>
<protein>
    <submittedName>
        <fullName evidence="9">Dicarboxylate/amino acid:cation symporter</fullName>
    </submittedName>
</protein>
<feature type="transmembrane region" description="Helical" evidence="8">
    <location>
        <begin position="312"/>
        <end position="336"/>
    </location>
</feature>
<accession>A0A1M3KW34</accession>
<comment type="caution">
    <text evidence="9">The sequence shown here is derived from an EMBL/GenBank/DDBJ whole genome shotgun (WGS) entry which is preliminary data.</text>
</comment>
<reference evidence="9 10" key="1">
    <citation type="submission" date="2016-09" db="EMBL/GenBank/DDBJ databases">
        <title>Genome-resolved meta-omics ties microbial dynamics to process performance in biotechnology for thiocyanate degradation.</title>
        <authorList>
            <person name="Kantor R.S."/>
            <person name="Huddy R.J."/>
            <person name="Iyer R."/>
            <person name="Thomas B.C."/>
            <person name="Brown C.T."/>
            <person name="Anantharaman K."/>
            <person name="Tringe S."/>
            <person name="Hettich R.L."/>
            <person name="Harrison S.T."/>
            <person name="Banfield J.F."/>
        </authorList>
    </citation>
    <scope>NUCLEOTIDE SEQUENCE [LARGE SCALE GENOMIC DNA]</scope>
    <source>
        <strain evidence="9">59-99</strain>
    </source>
</reference>
<dbReference type="PROSITE" id="PS00714">
    <property type="entry name" value="NA_DICARBOXYL_SYMP_2"/>
    <property type="match status" value="1"/>
</dbReference>
<keyword evidence="5" id="KW-0769">Symport</keyword>
<feature type="transmembrane region" description="Helical" evidence="8">
    <location>
        <begin position="193"/>
        <end position="214"/>
    </location>
</feature>
<keyword evidence="3" id="KW-1003">Cell membrane</keyword>
<dbReference type="PRINTS" id="PR00173">
    <property type="entry name" value="EDTRNSPORT"/>
</dbReference>
<dbReference type="GO" id="GO:0006835">
    <property type="term" value="P:dicarboxylic acid transport"/>
    <property type="evidence" value="ECO:0007669"/>
    <property type="project" value="TreeGrafter"/>
</dbReference>
<evidence type="ECO:0000313" key="10">
    <source>
        <dbReference type="Proteomes" id="UP000184233"/>
    </source>
</evidence>
<keyword evidence="7 8" id="KW-0472">Membrane</keyword>
<dbReference type="Pfam" id="PF00375">
    <property type="entry name" value="SDF"/>
    <property type="match status" value="1"/>
</dbReference>
<feature type="transmembrane region" description="Helical" evidence="8">
    <location>
        <begin position="86"/>
        <end position="108"/>
    </location>
</feature>
<proteinExistence type="predicted"/>
<dbReference type="SUPFAM" id="SSF118215">
    <property type="entry name" value="Proton glutamate symport protein"/>
    <property type="match status" value="1"/>
</dbReference>
<evidence type="ECO:0000256" key="7">
    <source>
        <dbReference type="ARBA" id="ARBA00023136"/>
    </source>
</evidence>
<name>A0A1M3KW34_9BACT</name>
<dbReference type="InterPro" id="IPR036458">
    <property type="entry name" value="Na:dicarbo_symporter_sf"/>
</dbReference>